<keyword evidence="2" id="KW-1185">Reference proteome</keyword>
<sequence length="178" mass="20619">MGFMEEYLSCDNRTVKPNSIVIGNILINFITSYGAKSILNSSGDLQDKKKTSDATPPTKKRRTYAVIIVMQETTFLGLQSVIKCVNVHLKHLEFLSDNVNKCAQYLIKEIELKLPVNYVNREIIRLTLKDNYDEIAHNVRTQINDLIFLDSYFNIIFVELTSLRYNEIFHIILTNRQL</sequence>
<evidence type="ECO:0000313" key="1">
    <source>
        <dbReference type="EMBL" id="KYQ48646.1"/>
    </source>
</evidence>
<name>A0A151WLC7_9HYME</name>
<accession>A0A151WLC7</accession>
<proteinExistence type="predicted"/>
<evidence type="ECO:0000313" key="2">
    <source>
        <dbReference type="Proteomes" id="UP000075809"/>
    </source>
</evidence>
<dbReference type="AlphaFoldDB" id="A0A151WLC7"/>
<gene>
    <name evidence="1" type="ORF">ALC60_12303</name>
</gene>
<reference evidence="1 2" key="1">
    <citation type="submission" date="2015-09" db="EMBL/GenBank/DDBJ databases">
        <title>Trachymyrmex zeteki WGS genome.</title>
        <authorList>
            <person name="Nygaard S."/>
            <person name="Hu H."/>
            <person name="Boomsma J."/>
            <person name="Zhang G."/>
        </authorList>
    </citation>
    <scope>NUCLEOTIDE SEQUENCE [LARGE SCALE GENOMIC DNA]</scope>
    <source>
        <strain evidence="1">Tzet28-1</strain>
        <tissue evidence="1">Whole body</tissue>
    </source>
</reference>
<dbReference type="EMBL" id="KQ982965">
    <property type="protein sequence ID" value="KYQ48646.1"/>
    <property type="molecule type" value="Genomic_DNA"/>
</dbReference>
<protein>
    <submittedName>
        <fullName evidence="1">Uncharacterized protein</fullName>
    </submittedName>
</protein>
<dbReference type="Proteomes" id="UP000075809">
    <property type="component" value="Unassembled WGS sequence"/>
</dbReference>
<organism evidence="1 2">
    <name type="scientific">Mycetomoellerius zeteki</name>
    <dbReference type="NCBI Taxonomy" id="64791"/>
    <lineage>
        <taxon>Eukaryota</taxon>
        <taxon>Metazoa</taxon>
        <taxon>Ecdysozoa</taxon>
        <taxon>Arthropoda</taxon>
        <taxon>Hexapoda</taxon>
        <taxon>Insecta</taxon>
        <taxon>Pterygota</taxon>
        <taxon>Neoptera</taxon>
        <taxon>Endopterygota</taxon>
        <taxon>Hymenoptera</taxon>
        <taxon>Apocrita</taxon>
        <taxon>Aculeata</taxon>
        <taxon>Formicoidea</taxon>
        <taxon>Formicidae</taxon>
        <taxon>Myrmicinae</taxon>
        <taxon>Mycetomoellerius</taxon>
    </lineage>
</organism>